<evidence type="ECO:0000313" key="2">
    <source>
        <dbReference type="EMBL" id="KAJ7694250.1"/>
    </source>
</evidence>
<feature type="compositionally biased region" description="Acidic residues" evidence="1">
    <location>
        <begin position="156"/>
        <end position="175"/>
    </location>
</feature>
<dbReference type="AlphaFoldDB" id="A0AAD7GM56"/>
<comment type="caution">
    <text evidence="2">The sequence shown here is derived from an EMBL/GenBank/DDBJ whole genome shotgun (WGS) entry which is preliminary data.</text>
</comment>
<feature type="region of interest" description="Disordered" evidence="1">
    <location>
        <begin position="39"/>
        <end position="62"/>
    </location>
</feature>
<protein>
    <submittedName>
        <fullName evidence="2">Uncharacterized protein</fullName>
    </submittedName>
</protein>
<evidence type="ECO:0000256" key="1">
    <source>
        <dbReference type="SAM" id="MobiDB-lite"/>
    </source>
</evidence>
<proteinExistence type="predicted"/>
<sequence length="208" mass="23118">MPRLKSTLTDDEVRDRRAETAWRYRQGHRETTNAAARLRMQNPAPAAADPVRRREKLQTVPSAVQQEALAQAKRYRHNYMVTKEALVRSAIKSSASAQAPSTKKKPTRKTMPLAIAPSAAPALPYPPLPATKAVAPAQRSPTPSPRSLAAIQASNSDEDLRDEEEEEGWEADNEREELGPLLNPTGNPGYIPLTGQQPYFKAGRRYWI</sequence>
<dbReference type="Proteomes" id="UP001221757">
    <property type="component" value="Unassembled WGS sequence"/>
</dbReference>
<keyword evidence="3" id="KW-1185">Reference proteome</keyword>
<reference evidence="2" key="1">
    <citation type="submission" date="2023-03" db="EMBL/GenBank/DDBJ databases">
        <title>Massive genome expansion in bonnet fungi (Mycena s.s.) driven by repeated elements and novel gene families across ecological guilds.</title>
        <authorList>
            <consortium name="Lawrence Berkeley National Laboratory"/>
            <person name="Harder C.B."/>
            <person name="Miyauchi S."/>
            <person name="Viragh M."/>
            <person name="Kuo A."/>
            <person name="Thoen E."/>
            <person name="Andreopoulos B."/>
            <person name="Lu D."/>
            <person name="Skrede I."/>
            <person name="Drula E."/>
            <person name="Henrissat B."/>
            <person name="Morin E."/>
            <person name="Kohler A."/>
            <person name="Barry K."/>
            <person name="LaButti K."/>
            <person name="Morin E."/>
            <person name="Salamov A."/>
            <person name="Lipzen A."/>
            <person name="Mereny Z."/>
            <person name="Hegedus B."/>
            <person name="Baldrian P."/>
            <person name="Stursova M."/>
            <person name="Weitz H."/>
            <person name="Taylor A."/>
            <person name="Grigoriev I.V."/>
            <person name="Nagy L.G."/>
            <person name="Martin F."/>
            <person name="Kauserud H."/>
        </authorList>
    </citation>
    <scope>NUCLEOTIDE SEQUENCE</scope>
    <source>
        <strain evidence="2">CBHHK067</strain>
    </source>
</reference>
<gene>
    <name evidence="2" type="ORF">B0H17DRAFT_1132198</name>
</gene>
<organism evidence="2 3">
    <name type="scientific">Mycena rosella</name>
    <name type="common">Pink bonnet</name>
    <name type="synonym">Agaricus rosellus</name>
    <dbReference type="NCBI Taxonomy" id="1033263"/>
    <lineage>
        <taxon>Eukaryota</taxon>
        <taxon>Fungi</taxon>
        <taxon>Dikarya</taxon>
        <taxon>Basidiomycota</taxon>
        <taxon>Agaricomycotina</taxon>
        <taxon>Agaricomycetes</taxon>
        <taxon>Agaricomycetidae</taxon>
        <taxon>Agaricales</taxon>
        <taxon>Marasmiineae</taxon>
        <taxon>Mycenaceae</taxon>
        <taxon>Mycena</taxon>
    </lineage>
</organism>
<feature type="compositionally biased region" description="Polar residues" evidence="1">
    <location>
        <begin position="91"/>
        <end position="101"/>
    </location>
</feature>
<name>A0AAD7GM56_MYCRO</name>
<evidence type="ECO:0000313" key="3">
    <source>
        <dbReference type="Proteomes" id="UP001221757"/>
    </source>
</evidence>
<accession>A0AAD7GM56</accession>
<feature type="region of interest" description="Disordered" evidence="1">
    <location>
        <begin position="127"/>
        <end position="194"/>
    </location>
</feature>
<dbReference type="EMBL" id="JARKIE010000043">
    <property type="protein sequence ID" value="KAJ7694250.1"/>
    <property type="molecule type" value="Genomic_DNA"/>
</dbReference>
<feature type="region of interest" description="Disordered" evidence="1">
    <location>
        <begin position="91"/>
        <end position="110"/>
    </location>
</feature>